<comment type="caution">
    <text evidence="1">The sequence shown here is derived from an EMBL/GenBank/DDBJ whole genome shotgun (WGS) entry which is preliminary data.</text>
</comment>
<dbReference type="Proteomes" id="UP001497623">
    <property type="component" value="Unassembled WGS sequence"/>
</dbReference>
<evidence type="ECO:0000313" key="1">
    <source>
        <dbReference type="EMBL" id="CAL4067074.1"/>
    </source>
</evidence>
<proteinExistence type="predicted"/>
<evidence type="ECO:0000313" key="2">
    <source>
        <dbReference type="Proteomes" id="UP001497623"/>
    </source>
</evidence>
<dbReference type="EMBL" id="CAXKWB010002503">
    <property type="protein sequence ID" value="CAL4067074.1"/>
    <property type="molecule type" value="Genomic_DNA"/>
</dbReference>
<organism evidence="1 2">
    <name type="scientific">Meganyctiphanes norvegica</name>
    <name type="common">Northern krill</name>
    <name type="synonym">Thysanopoda norvegica</name>
    <dbReference type="NCBI Taxonomy" id="48144"/>
    <lineage>
        <taxon>Eukaryota</taxon>
        <taxon>Metazoa</taxon>
        <taxon>Ecdysozoa</taxon>
        <taxon>Arthropoda</taxon>
        <taxon>Crustacea</taxon>
        <taxon>Multicrustacea</taxon>
        <taxon>Malacostraca</taxon>
        <taxon>Eumalacostraca</taxon>
        <taxon>Eucarida</taxon>
        <taxon>Euphausiacea</taxon>
        <taxon>Euphausiidae</taxon>
        <taxon>Meganyctiphanes</taxon>
    </lineage>
</organism>
<name>A0AAV2Q1S7_MEGNR</name>
<dbReference type="AlphaFoldDB" id="A0AAV2Q1S7"/>
<sequence length="151" mass="17448">MCDQLHLEEMEGPAPLTMKIRLLGGENMGDWIDGHEEEILNEADRVYQETRTKGPNILRASTVVRLLSAHRLMQLTKLIQRFVHKKRGYNLHPSELMGSLLPILLIKKVTEWTGKSPQRAWMLLQRLPSHPETTKHDRVIRDNLRSSTPGR</sequence>
<keyword evidence="2" id="KW-1185">Reference proteome</keyword>
<accession>A0AAV2Q1S7</accession>
<protein>
    <submittedName>
        <fullName evidence="1">Uncharacterized protein</fullName>
    </submittedName>
</protein>
<reference evidence="1 2" key="1">
    <citation type="submission" date="2024-05" db="EMBL/GenBank/DDBJ databases">
        <authorList>
            <person name="Wallberg A."/>
        </authorList>
    </citation>
    <scope>NUCLEOTIDE SEQUENCE [LARGE SCALE GENOMIC DNA]</scope>
</reference>
<gene>
    <name evidence="1" type="ORF">MNOR_LOCUS6160</name>
</gene>